<organism evidence="1 2">
    <name type="scientific">Deinococcus seoulensis</name>
    <dbReference type="NCBI Taxonomy" id="1837379"/>
    <lineage>
        <taxon>Bacteria</taxon>
        <taxon>Thermotogati</taxon>
        <taxon>Deinococcota</taxon>
        <taxon>Deinococci</taxon>
        <taxon>Deinococcales</taxon>
        <taxon>Deinococcaceae</taxon>
        <taxon>Deinococcus</taxon>
    </lineage>
</organism>
<dbReference type="EMBL" id="BMQM01000022">
    <property type="protein sequence ID" value="GGR65652.1"/>
    <property type="molecule type" value="Genomic_DNA"/>
</dbReference>
<reference evidence="2" key="1">
    <citation type="journal article" date="2019" name="Int. J. Syst. Evol. Microbiol.">
        <title>The Global Catalogue of Microorganisms (GCM) 10K type strain sequencing project: providing services to taxonomists for standard genome sequencing and annotation.</title>
        <authorList>
            <consortium name="The Broad Institute Genomics Platform"/>
            <consortium name="The Broad Institute Genome Sequencing Center for Infectious Disease"/>
            <person name="Wu L."/>
            <person name="Ma J."/>
        </authorList>
    </citation>
    <scope>NUCLEOTIDE SEQUENCE [LARGE SCALE GENOMIC DNA]</scope>
    <source>
        <strain evidence="2">JCM 31404</strain>
    </source>
</reference>
<accession>A0ABQ2RU00</accession>
<keyword evidence="2" id="KW-1185">Reference proteome</keyword>
<evidence type="ECO:0000313" key="2">
    <source>
        <dbReference type="Proteomes" id="UP000634308"/>
    </source>
</evidence>
<gene>
    <name evidence="1" type="ORF">GCM10008959_29960</name>
</gene>
<dbReference type="InterPro" id="IPR018330">
    <property type="entry name" value="RecT_fam"/>
</dbReference>
<evidence type="ECO:0000313" key="1">
    <source>
        <dbReference type="EMBL" id="GGR65652.1"/>
    </source>
</evidence>
<dbReference type="Pfam" id="PF03837">
    <property type="entry name" value="RecT"/>
    <property type="match status" value="1"/>
</dbReference>
<protein>
    <recommendedName>
        <fullName evidence="3">Phage recombination protein Bet</fullName>
    </recommendedName>
</protein>
<evidence type="ECO:0008006" key="3">
    <source>
        <dbReference type="Google" id="ProtNLM"/>
    </source>
</evidence>
<name>A0ABQ2RU00_9DEIO</name>
<proteinExistence type="predicted"/>
<sequence>MGVQVSIDGLRLIAERSGKYAGQMGPLWCGKDGQWREVWLDAAPPAAAKVGVLRGDFREPLWAVARWDSYVQTNRDGRPGPMWTKMPDLMLAKVAEALALRKAFPQDMSGLYTTEEMAQAENGREERPTPDRQVDVTREVQQEAGTPVRTLADPHQNPQQEEVLQRWAVSIAEMATRVRNVAPAEDVQAILDAYPWRTTTEAARACHTDLKALGLKHAPQPTPADQPDAAPVPAEALLTDGQRKALCAHAGRAGVTGSEDRAALWAYLLNSPLPVRTLDLTEAQADILLGTLSTLSNDEAAQALTEARGAAQYS</sequence>
<dbReference type="Proteomes" id="UP000634308">
    <property type="component" value="Unassembled WGS sequence"/>
</dbReference>
<comment type="caution">
    <text evidence="1">The sequence shown here is derived from an EMBL/GenBank/DDBJ whole genome shotgun (WGS) entry which is preliminary data.</text>
</comment>